<dbReference type="AlphaFoldDB" id="U5W529"/>
<evidence type="ECO:0000313" key="1">
    <source>
        <dbReference type="EMBL" id="AGZ44112.1"/>
    </source>
</evidence>
<gene>
    <name evidence="1" type="ORF">AFR_29255</name>
</gene>
<protein>
    <submittedName>
        <fullName evidence="1">Uncharacterized protein</fullName>
    </submittedName>
</protein>
<dbReference type="KEGG" id="afs:AFR_29255"/>
<organism evidence="1 2">
    <name type="scientific">Actinoplanes friuliensis DSM 7358</name>
    <dbReference type="NCBI Taxonomy" id="1246995"/>
    <lineage>
        <taxon>Bacteria</taxon>
        <taxon>Bacillati</taxon>
        <taxon>Actinomycetota</taxon>
        <taxon>Actinomycetes</taxon>
        <taxon>Micromonosporales</taxon>
        <taxon>Micromonosporaceae</taxon>
        <taxon>Actinoplanes</taxon>
    </lineage>
</organism>
<accession>U5W529</accession>
<evidence type="ECO:0000313" key="2">
    <source>
        <dbReference type="Proteomes" id="UP000017746"/>
    </source>
</evidence>
<sequence length="114" mass="11337">MSRGVRATAVLRAGWGLTLLLVPGRLAPGVVPAGVVPAARVLGVRHVVQAAASVVAPTGTVAVLGIVVDAVHTGSCLVLAAAAPRWRRAALLDAVIEGGLTAAAWGAIRAARRG</sequence>
<name>U5W529_9ACTN</name>
<proteinExistence type="predicted"/>
<dbReference type="Proteomes" id="UP000017746">
    <property type="component" value="Chromosome"/>
</dbReference>
<dbReference type="HOGENOM" id="CLU_2115739_0_0_11"/>
<keyword evidence="2" id="KW-1185">Reference proteome</keyword>
<dbReference type="RefSeq" id="WP_023560449.1">
    <property type="nucleotide sequence ID" value="NC_022657.1"/>
</dbReference>
<dbReference type="PATRIC" id="fig|1246995.3.peg.5928"/>
<dbReference type="EMBL" id="CP006272">
    <property type="protein sequence ID" value="AGZ44112.1"/>
    <property type="molecule type" value="Genomic_DNA"/>
</dbReference>
<reference evidence="1 2" key="1">
    <citation type="journal article" date="2014" name="J. Biotechnol.">
        <title>Complete genome sequence of the actinobacterium Actinoplanes friuliensis HAG 010964, producer of the lipopeptide antibiotic friulimycin.</title>
        <authorList>
            <person name="Ruckert C."/>
            <person name="Szczepanowski R."/>
            <person name="Albersmeier A."/>
            <person name="Goesmann A."/>
            <person name="Fischer N."/>
            <person name="Steinkamper A."/>
            <person name="Puhler A."/>
            <person name="Biener R."/>
            <person name="Schwartz D."/>
            <person name="Kalinowski J."/>
        </authorList>
    </citation>
    <scope>NUCLEOTIDE SEQUENCE [LARGE SCALE GENOMIC DNA]</scope>
    <source>
        <strain evidence="1 2">DSM 7358</strain>
    </source>
</reference>